<gene>
    <name evidence="1" type="ORF">ATOP_04510</name>
</gene>
<dbReference type="EMBL" id="BQKC01000001">
    <property type="protein sequence ID" value="GJM54796.1"/>
    <property type="molecule type" value="Genomic_DNA"/>
</dbReference>
<accession>A0AAV5B1W4</accession>
<dbReference type="Proteomes" id="UP001055025">
    <property type="component" value="Unassembled WGS sequence"/>
</dbReference>
<keyword evidence="2" id="KW-1185">Reference proteome</keyword>
<dbReference type="AlphaFoldDB" id="A0AAV5B1W4"/>
<dbReference type="PANTHER" id="PTHR34547:SF1">
    <property type="entry name" value="YACP-LIKE NYN DOMAIN PROTEIN"/>
    <property type="match status" value="1"/>
</dbReference>
<dbReference type="Pfam" id="PF05991">
    <property type="entry name" value="NYN_YacP"/>
    <property type="match status" value="1"/>
</dbReference>
<evidence type="ECO:0000313" key="2">
    <source>
        <dbReference type="Proteomes" id="UP001055025"/>
    </source>
</evidence>
<sequence length="187" mass="20722">MVKGAPRALLVVDGYNVLFADPRYQDLFDEPDGSVPERLGTDPFGRAREALLADVAAYAQHEYEAVIVYDGANNRGEHRPETRRGGVREVFSRRGVSADTVIEGLVTEARDSGRRVTVVTSDGTIQATVEGPGVTRVSSRMLVHEVAAMNRSIEREREERTWSRMSLEDRLDPETAAKLNALLGRRV</sequence>
<proteinExistence type="predicted"/>
<evidence type="ECO:0000313" key="1">
    <source>
        <dbReference type="EMBL" id="GJM54796.1"/>
    </source>
</evidence>
<reference evidence="1" key="1">
    <citation type="journal article" date="2022" name="Int. J. Syst. Evol. Microbiol.">
        <title>Granulimonas faecalis gen. nov., sp. nov., and Leptogranulimonas caecicola gen. nov., sp. nov., novel lactate-producing Atopobiaceae bacteria isolated from mouse intestines, and an emended description of the family Atopobiaceae.</title>
        <authorList>
            <person name="Morinaga K."/>
            <person name="Kusada H."/>
            <person name="Sakamoto S."/>
            <person name="Murakami T."/>
            <person name="Toyoda A."/>
            <person name="Mori H."/>
            <person name="Meng X.Y."/>
            <person name="Takashino M."/>
            <person name="Murotomi K."/>
            <person name="Tamaki H."/>
        </authorList>
    </citation>
    <scope>NUCLEOTIDE SEQUENCE</scope>
    <source>
        <strain evidence="1">OPF53</strain>
    </source>
</reference>
<protein>
    <submittedName>
        <fullName evidence="1">Ribonuclease</fullName>
    </submittedName>
</protein>
<comment type="caution">
    <text evidence="1">The sequence shown here is derived from an EMBL/GenBank/DDBJ whole genome shotgun (WGS) entry which is preliminary data.</text>
</comment>
<organism evidence="1 2">
    <name type="scientific">Granulimonas faecalis</name>
    <dbReference type="NCBI Taxonomy" id="2894155"/>
    <lineage>
        <taxon>Bacteria</taxon>
        <taxon>Bacillati</taxon>
        <taxon>Actinomycetota</taxon>
        <taxon>Coriobacteriia</taxon>
        <taxon>Coriobacteriales</taxon>
        <taxon>Kribbibacteriaceae</taxon>
        <taxon>Granulimonas</taxon>
    </lineage>
</organism>
<dbReference type="PANTHER" id="PTHR34547">
    <property type="entry name" value="YACP-LIKE NYN DOMAIN PROTEIN"/>
    <property type="match status" value="1"/>
</dbReference>
<dbReference type="InterPro" id="IPR010298">
    <property type="entry name" value="YacP-like"/>
</dbReference>
<name>A0AAV5B1W4_9ACTN</name>
<dbReference type="RefSeq" id="WP_135978867.1">
    <property type="nucleotide sequence ID" value="NZ_BQKC01000001.1"/>
</dbReference>